<name>A0A7R7DMS1_9ACTN</name>
<dbReference type="InterPro" id="IPR000620">
    <property type="entry name" value="EamA_dom"/>
</dbReference>
<evidence type="ECO:0000259" key="3">
    <source>
        <dbReference type="Pfam" id="PF00892"/>
    </source>
</evidence>
<sequence length="148" mass="14836">MGELLALAAAVCFGTNHVLSALLARRSGSFAVALTGQIGGTLLVLAAALLIGARHVAPTALGRGALSGLGTGVGISYLYRGMSRGNLSIVVPLSDVAGVALPVLTGVALLGNRPSPLAWCGIAAALPALWLVSRGPNAGRRRSRCWSG</sequence>
<keyword evidence="5" id="KW-1185">Reference proteome</keyword>
<dbReference type="Gene3D" id="1.10.3730.20">
    <property type="match status" value="1"/>
</dbReference>
<feature type="transmembrane region" description="Helical" evidence="2">
    <location>
        <begin position="30"/>
        <end position="53"/>
    </location>
</feature>
<dbReference type="KEGG" id="atl:Athai_19860"/>
<keyword evidence="2" id="KW-0472">Membrane</keyword>
<organism evidence="4 5">
    <name type="scientific">Actinocatenispora thailandica</name>
    <dbReference type="NCBI Taxonomy" id="227318"/>
    <lineage>
        <taxon>Bacteria</taxon>
        <taxon>Bacillati</taxon>
        <taxon>Actinomycetota</taxon>
        <taxon>Actinomycetes</taxon>
        <taxon>Micromonosporales</taxon>
        <taxon>Micromonosporaceae</taxon>
        <taxon>Actinocatenispora</taxon>
    </lineage>
</organism>
<dbReference type="Pfam" id="PF00892">
    <property type="entry name" value="EamA"/>
    <property type="match status" value="1"/>
</dbReference>
<dbReference type="AlphaFoldDB" id="A0A7R7DMS1"/>
<comment type="similarity">
    <text evidence="1">Belongs to the EamA transporter family.</text>
</comment>
<evidence type="ECO:0000256" key="1">
    <source>
        <dbReference type="ARBA" id="ARBA00007362"/>
    </source>
</evidence>
<protein>
    <recommendedName>
        <fullName evidence="3">EamA domain-containing protein</fullName>
    </recommendedName>
</protein>
<keyword evidence="2" id="KW-1133">Transmembrane helix</keyword>
<reference evidence="4 5" key="1">
    <citation type="submission" date="2020-08" db="EMBL/GenBank/DDBJ databases">
        <title>Whole genome shotgun sequence of Actinocatenispora thailandica NBRC 105041.</title>
        <authorList>
            <person name="Komaki H."/>
            <person name="Tamura T."/>
        </authorList>
    </citation>
    <scope>NUCLEOTIDE SEQUENCE [LARGE SCALE GENOMIC DNA]</scope>
    <source>
        <strain evidence="4 5">NBRC 105041</strain>
    </source>
</reference>
<dbReference type="RefSeq" id="WP_203961211.1">
    <property type="nucleotide sequence ID" value="NZ_AP023355.1"/>
</dbReference>
<dbReference type="Proteomes" id="UP000611640">
    <property type="component" value="Chromosome"/>
</dbReference>
<dbReference type="SUPFAM" id="SSF103481">
    <property type="entry name" value="Multidrug resistance efflux transporter EmrE"/>
    <property type="match status" value="1"/>
</dbReference>
<evidence type="ECO:0000256" key="2">
    <source>
        <dbReference type="SAM" id="Phobius"/>
    </source>
</evidence>
<feature type="domain" description="EamA" evidence="3">
    <location>
        <begin position="1"/>
        <end position="133"/>
    </location>
</feature>
<proteinExistence type="inferred from homology"/>
<evidence type="ECO:0000313" key="4">
    <source>
        <dbReference type="EMBL" id="BCJ34483.1"/>
    </source>
</evidence>
<dbReference type="EMBL" id="AP023355">
    <property type="protein sequence ID" value="BCJ34483.1"/>
    <property type="molecule type" value="Genomic_DNA"/>
</dbReference>
<dbReference type="GO" id="GO:0016020">
    <property type="term" value="C:membrane"/>
    <property type="evidence" value="ECO:0007669"/>
    <property type="project" value="InterPro"/>
</dbReference>
<feature type="transmembrane region" description="Helical" evidence="2">
    <location>
        <begin position="116"/>
        <end position="133"/>
    </location>
</feature>
<evidence type="ECO:0000313" key="5">
    <source>
        <dbReference type="Proteomes" id="UP000611640"/>
    </source>
</evidence>
<gene>
    <name evidence="4" type="ORF">Athai_19860</name>
</gene>
<dbReference type="InterPro" id="IPR037185">
    <property type="entry name" value="EmrE-like"/>
</dbReference>
<keyword evidence="2" id="KW-0812">Transmembrane</keyword>
<feature type="transmembrane region" description="Helical" evidence="2">
    <location>
        <begin position="87"/>
        <end position="110"/>
    </location>
</feature>
<accession>A0A7R7DMS1</accession>